<dbReference type="Pfam" id="PF04773">
    <property type="entry name" value="FecR"/>
    <property type="match status" value="1"/>
</dbReference>
<proteinExistence type="predicted"/>
<dbReference type="EMBL" id="CP107006">
    <property type="protein sequence ID" value="UYQ95800.1"/>
    <property type="molecule type" value="Genomic_DNA"/>
</dbReference>
<reference evidence="4" key="1">
    <citation type="submission" date="2022-10" db="EMBL/GenBank/DDBJ databases">
        <title>Chitinophaga sp. nov., isolated from soil.</title>
        <authorList>
            <person name="Jeon C.O."/>
        </authorList>
    </citation>
    <scope>NUCLEOTIDE SEQUENCE</scope>
    <source>
        <strain evidence="4">R8</strain>
    </source>
</reference>
<dbReference type="PANTHER" id="PTHR30273">
    <property type="entry name" value="PERIPLASMIC SIGNAL SENSOR AND SIGMA FACTOR ACTIVATOR FECR-RELATED"/>
    <property type="match status" value="1"/>
</dbReference>
<evidence type="ECO:0000256" key="1">
    <source>
        <dbReference type="SAM" id="Phobius"/>
    </source>
</evidence>
<dbReference type="RefSeq" id="WP_244844527.1">
    <property type="nucleotide sequence ID" value="NZ_CP107006.1"/>
</dbReference>
<evidence type="ECO:0000259" key="3">
    <source>
        <dbReference type="Pfam" id="PF16344"/>
    </source>
</evidence>
<organism evidence="4 5">
    <name type="scientific">Chitinophaga horti</name>
    <dbReference type="NCBI Taxonomy" id="2920382"/>
    <lineage>
        <taxon>Bacteria</taxon>
        <taxon>Pseudomonadati</taxon>
        <taxon>Bacteroidota</taxon>
        <taxon>Chitinophagia</taxon>
        <taxon>Chitinophagales</taxon>
        <taxon>Chitinophagaceae</taxon>
        <taxon>Chitinophaga</taxon>
    </lineage>
</organism>
<feature type="transmembrane region" description="Helical" evidence="1">
    <location>
        <begin position="84"/>
        <end position="104"/>
    </location>
</feature>
<protein>
    <submittedName>
        <fullName evidence="4">FecR domain-containing protein</fullName>
    </submittedName>
</protein>
<dbReference type="PANTHER" id="PTHR30273:SF2">
    <property type="entry name" value="PROTEIN FECR"/>
    <property type="match status" value="1"/>
</dbReference>
<sequence>MDRASGEQLFRKYAQKDITEAEKAAFYEWLETAQDTSQLGDLVDEYIVSFADTSVVEMNEQAAGSILNAILSSGKKPVRRRRTYLLAAAVAALVATSSGIFWALQLPPAPPKVLAPIADNAPVMSGGAKAVLTLGDGSKVVLDSAAQRQIVSGPVTAQQSGGSLHYDASGAAQQHTLFTPRGGQFRLQLPDGTKVWLNAASSITFPTAFEGNERLVQVSGEVYMEVAENVRQPFRVQVTNGPRLEVLGTSFNINAYADEPIQRTTLVQGSIRYISGTTSQVLKPGQQALLENGKVTFGTADVSEVLAWKNGLFHFSGASLQEVMRELSRWYDVDVAYEGLVRPRSFEGKIGRDLSLQDVLSNLGKNSVHYKIEGGKVIVLP</sequence>
<dbReference type="InterPro" id="IPR032508">
    <property type="entry name" value="FecR_C"/>
</dbReference>
<evidence type="ECO:0000259" key="2">
    <source>
        <dbReference type="Pfam" id="PF04773"/>
    </source>
</evidence>
<dbReference type="PIRSF" id="PIRSF018266">
    <property type="entry name" value="FecR"/>
    <property type="match status" value="1"/>
</dbReference>
<feature type="domain" description="Protein FecR C-terminal" evidence="3">
    <location>
        <begin position="313"/>
        <end position="379"/>
    </location>
</feature>
<keyword evidence="1" id="KW-1133">Transmembrane helix</keyword>
<dbReference type="Pfam" id="PF16344">
    <property type="entry name" value="FecR_C"/>
    <property type="match status" value="1"/>
</dbReference>
<evidence type="ECO:0000313" key="4">
    <source>
        <dbReference type="EMBL" id="UYQ95800.1"/>
    </source>
</evidence>
<dbReference type="InterPro" id="IPR006860">
    <property type="entry name" value="FecR"/>
</dbReference>
<keyword evidence="5" id="KW-1185">Reference proteome</keyword>
<dbReference type="Gene3D" id="2.60.120.1440">
    <property type="match status" value="1"/>
</dbReference>
<accession>A0ABY6J8I8</accession>
<dbReference type="Proteomes" id="UP001162741">
    <property type="component" value="Chromosome"/>
</dbReference>
<evidence type="ECO:0000313" key="5">
    <source>
        <dbReference type="Proteomes" id="UP001162741"/>
    </source>
</evidence>
<dbReference type="Gene3D" id="3.55.50.30">
    <property type="match status" value="1"/>
</dbReference>
<gene>
    <name evidence="4" type="ORF">MKQ68_11870</name>
</gene>
<keyword evidence="1" id="KW-0472">Membrane</keyword>
<keyword evidence="1" id="KW-0812">Transmembrane</keyword>
<name>A0ABY6J8I8_9BACT</name>
<dbReference type="InterPro" id="IPR012373">
    <property type="entry name" value="Ferrdict_sens_TM"/>
</dbReference>
<feature type="domain" description="FecR protein" evidence="2">
    <location>
        <begin position="176"/>
        <end position="271"/>
    </location>
</feature>